<keyword evidence="17" id="KW-0573">Peptidoglycan synthesis</keyword>
<gene>
    <name evidence="31" type="ORF">QWJ38_16145</name>
</gene>
<keyword evidence="8" id="KW-0997">Cell inner membrane</keyword>
<dbReference type="NCBIfam" id="TIGR02074">
    <property type="entry name" value="PBP_1a_fam"/>
    <property type="match status" value="1"/>
</dbReference>
<evidence type="ECO:0000256" key="22">
    <source>
        <dbReference type="ARBA" id="ARBA00023316"/>
    </source>
</evidence>
<evidence type="ECO:0000256" key="11">
    <source>
        <dbReference type="ARBA" id="ARBA00022676"/>
    </source>
</evidence>
<dbReference type="Proteomes" id="UP001228044">
    <property type="component" value="Unassembled WGS sequence"/>
</dbReference>
<keyword evidence="7" id="KW-1003">Cell membrane</keyword>
<keyword evidence="9" id="KW-0121">Carboxypeptidase</keyword>
<keyword evidence="15" id="KW-0133">Cell shape</keyword>
<evidence type="ECO:0000256" key="12">
    <source>
        <dbReference type="ARBA" id="ARBA00022679"/>
    </source>
</evidence>
<dbReference type="SUPFAM" id="SSF56601">
    <property type="entry name" value="beta-lactamase/transpeptidase-like"/>
    <property type="match status" value="1"/>
</dbReference>
<dbReference type="Gene3D" id="3.40.710.10">
    <property type="entry name" value="DD-peptidase/beta-lactamase superfamily"/>
    <property type="match status" value="2"/>
</dbReference>
<evidence type="ECO:0000259" key="29">
    <source>
        <dbReference type="Pfam" id="PF00912"/>
    </source>
</evidence>
<evidence type="ECO:0000256" key="19">
    <source>
        <dbReference type="ARBA" id="ARBA00023136"/>
    </source>
</evidence>
<comment type="caution">
    <text evidence="31">The sequence shown here is derived from an EMBL/GenBank/DDBJ whole genome shotgun (WGS) entry which is preliminary data.</text>
</comment>
<evidence type="ECO:0000256" key="18">
    <source>
        <dbReference type="ARBA" id="ARBA00022989"/>
    </source>
</evidence>
<proteinExistence type="inferred from homology"/>
<dbReference type="Gene3D" id="2.40.50.140">
    <property type="entry name" value="Nucleic acid-binding proteins"/>
    <property type="match status" value="1"/>
</dbReference>
<evidence type="ECO:0000256" key="4">
    <source>
        <dbReference type="ARBA" id="ARBA00007739"/>
    </source>
</evidence>
<dbReference type="InterPro" id="IPR012338">
    <property type="entry name" value="Beta-lactam/transpept-like"/>
</dbReference>
<dbReference type="Gene3D" id="1.10.3810.10">
    <property type="entry name" value="Biosynthetic peptidoglycan transglycosylase-like"/>
    <property type="match status" value="1"/>
</dbReference>
<keyword evidence="12" id="KW-0808">Transferase</keyword>
<dbReference type="Pfam" id="PF17092">
    <property type="entry name" value="PCB_OB"/>
    <property type="match status" value="1"/>
</dbReference>
<evidence type="ECO:0000313" key="32">
    <source>
        <dbReference type="Proteomes" id="UP001228044"/>
    </source>
</evidence>
<keyword evidence="11" id="KW-0328">Glycosyltransferase</keyword>
<feature type="domain" description="Penicillin-binding protein OB-like" evidence="30">
    <location>
        <begin position="326"/>
        <end position="436"/>
    </location>
</feature>
<reference evidence="31 32" key="1">
    <citation type="submission" date="2023-06" db="EMBL/GenBank/DDBJ databases">
        <title>Pelomonas sp. PFR6 16S ribosomal RNA gene Genome sequencing and assembly.</title>
        <authorList>
            <person name="Woo H."/>
        </authorList>
    </citation>
    <scope>NUCLEOTIDE SEQUENCE [LARGE SCALE GENOMIC DNA]</scope>
    <source>
        <strain evidence="31 32">PFR6</strain>
    </source>
</reference>
<dbReference type="InterPro" id="IPR050396">
    <property type="entry name" value="Glycosyltr_51/Transpeptidase"/>
</dbReference>
<evidence type="ECO:0000256" key="17">
    <source>
        <dbReference type="ARBA" id="ARBA00022984"/>
    </source>
</evidence>
<comment type="catalytic activity">
    <reaction evidence="23">
        <text>Preferential cleavage: (Ac)2-L-Lys-D-Ala-|-D-Ala. Also transpeptidation of peptidyl-alanyl moieties that are N-acyl substituents of D-alanine.</text>
        <dbReference type="EC" id="3.4.16.4"/>
    </reaction>
</comment>
<keyword evidence="19 27" id="KW-0472">Membrane</keyword>
<organism evidence="31 32">
    <name type="scientific">Roseateles violae</name>
    <dbReference type="NCBI Taxonomy" id="3058042"/>
    <lineage>
        <taxon>Bacteria</taxon>
        <taxon>Pseudomonadati</taxon>
        <taxon>Pseudomonadota</taxon>
        <taxon>Betaproteobacteria</taxon>
        <taxon>Burkholderiales</taxon>
        <taxon>Sphaerotilaceae</taxon>
        <taxon>Roseateles</taxon>
    </lineage>
</organism>
<evidence type="ECO:0000256" key="6">
    <source>
        <dbReference type="ARBA" id="ARBA00018638"/>
    </source>
</evidence>
<evidence type="ECO:0000256" key="5">
    <source>
        <dbReference type="ARBA" id="ARBA00012448"/>
    </source>
</evidence>
<dbReference type="EC" id="3.4.16.4" evidence="5"/>
<evidence type="ECO:0000256" key="16">
    <source>
        <dbReference type="ARBA" id="ARBA00022968"/>
    </source>
</evidence>
<dbReference type="InterPro" id="IPR023346">
    <property type="entry name" value="Lysozyme-like_dom_sf"/>
</dbReference>
<feature type="domain" description="Penicillin-binding protein transpeptidase" evidence="28">
    <location>
        <begin position="438"/>
        <end position="681"/>
    </location>
</feature>
<dbReference type="Pfam" id="PF00905">
    <property type="entry name" value="Transpeptidase"/>
    <property type="match status" value="1"/>
</dbReference>
<feature type="transmembrane region" description="Helical" evidence="27">
    <location>
        <begin position="20"/>
        <end position="45"/>
    </location>
</feature>
<evidence type="ECO:0000256" key="15">
    <source>
        <dbReference type="ARBA" id="ARBA00022960"/>
    </source>
</evidence>
<dbReference type="InterPro" id="IPR036950">
    <property type="entry name" value="PBP_transglycosylase"/>
</dbReference>
<keyword evidence="10" id="KW-0645">Protease</keyword>
<dbReference type="SUPFAM" id="SSF53955">
    <property type="entry name" value="Lysozyme-like"/>
    <property type="match status" value="1"/>
</dbReference>
<protein>
    <recommendedName>
        <fullName evidence="6">Penicillin-binding protein 1A</fullName>
        <ecNumber evidence="24">2.4.99.28</ecNumber>
        <ecNumber evidence="5">3.4.16.4</ecNumber>
    </recommendedName>
</protein>
<comment type="similarity">
    <text evidence="4">In the N-terminal section; belongs to the glycosyltransferase 51 family.</text>
</comment>
<evidence type="ECO:0000256" key="27">
    <source>
        <dbReference type="SAM" id="Phobius"/>
    </source>
</evidence>
<evidence type="ECO:0000256" key="23">
    <source>
        <dbReference type="ARBA" id="ARBA00034000"/>
    </source>
</evidence>
<dbReference type="Pfam" id="PF00912">
    <property type="entry name" value="Transgly"/>
    <property type="match status" value="1"/>
</dbReference>
<dbReference type="EMBL" id="JAUHHC010000004">
    <property type="protein sequence ID" value="MDN3921821.1"/>
    <property type="molecule type" value="Genomic_DNA"/>
</dbReference>
<dbReference type="InterPro" id="IPR012340">
    <property type="entry name" value="NA-bd_OB-fold"/>
</dbReference>
<evidence type="ECO:0000256" key="26">
    <source>
        <dbReference type="SAM" id="MobiDB-lite"/>
    </source>
</evidence>
<dbReference type="InterPro" id="IPR001264">
    <property type="entry name" value="Glyco_trans_51"/>
</dbReference>
<dbReference type="PANTHER" id="PTHR32282:SF27">
    <property type="entry name" value="PENICILLIN-BINDING PROTEIN 1A"/>
    <property type="match status" value="1"/>
</dbReference>
<evidence type="ECO:0000256" key="3">
    <source>
        <dbReference type="ARBA" id="ARBA00007090"/>
    </source>
</evidence>
<dbReference type="RefSeq" id="WP_290360127.1">
    <property type="nucleotide sequence ID" value="NZ_JAUHHC010000004.1"/>
</dbReference>
<evidence type="ECO:0000256" key="9">
    <source>
        <dbReference type="ARBA" id="ARBA00022645"/>
    </source>
</evidence>
<keyword evidence="32" id="KW-1185">Reference proteome</keyword>
<comment type="similarity">
    <text evidence="3">In the C-terminal section; belongs to the transpeptidase family.</text>
</comment>
<evidence type="ECO:0000256" key="2">
    <source>
        <dbReference type="ARBA" id="ARBA00004752"/>
    </source>
</evidence>
<feature type="region of interest" description="Disordered" evidence="26">
    <location>
        <begin position="748"/>
        <end position="791"/>
    </location>
</feature>
<evidence type="ECO:0000256" key="7">
    <source>
        <dbReference type="ARBA" id="ARBA00022475"/>
    </source>
</evidence>
<keyword evidence="21" id="KW-0511">Multifunctional enzyme</keyword>
<evidence type="ECO:0000259" key="30">
    <source>
        <dbReference type="Pfam" id="PF17092"/>
    </source>
</evidence>
<comment type="subcellular location">
    <subcellularLocation>
        <location evidence="1">Cell inner membrane</location>
        <topology evidence="1">Single-pass type II membrane protein</topology>
    </subcellularLocation>
</comment>
<evidence type="ECO:0000256" key="21">
    <source>
        <dbReference type="ARBA" id="ARBA00023268"/>
    </source>
</evidence>
<keyword evidence="22" id="KW-0961">Cell wall biogenesis/degradation</keyword>
<dbReference type="InterPro" id="IPR031376">
    <property type="entry name" value="PCB_OB"/>
</dbReference>
<evidence type="ECO:0000256" key="14">
    <source>
        <dbReference type="ARBA" id="ARBA00022801"/>
    </source>
</evidence>
<dbReference type="InterPro" id="IPR001460">
    <property type="entry name" value="PCN-bd_Tpept"/>
</dbReference>
<feature type="domain" description="Glycosyl transferase family 51" evidence="29">
    <location>
        <begin position="67"/>
        <end position="241"/>
    </location>
</feature>
<evidence type="ECO:0000256" key="20">
    <source>
        <dbReference type="ARBA" id="ARBA00023251"/>
    </source>
</evidence>
<evidence type="ECO:0000256" key="8">
    <source>
        <dbReference type="ARBA" id="ARBA00022519"/>
    </source>
</evidence>
<evidence type="ECO:0000256" key="25">
    <source>
        <dbReference type="ARBA" id="ARBA00049902"/>
    </source>
</evidence>
<accession>A0ABT8DU42</accession>
<comment type="pathway">
    <text evidence="2">Cell wall biogenesis; peptidoglycan biosynthesis.</text>
</comment>
<keyword evidence="16" id="KW-0735">Signal-anchor</keyword>
<dbReference type="PANTHER" id="PTHR32282">
    <property type="entry name" value="BINDING PROTEIN TRANSPEPTIDASE, PUTATIVE-RELATED"/>
    <property type="match status" value="1"/>
</dbReference>
<evidence type="ECO:0000313" key="31">
    <source>
        <dbReference type="EMBL" id="MDN3921821.1"/>
    </source>
</evidence>
<evidence type="ECO:0000259" key="28">
    <source>
        <dbReference type="Pfam" id="PF00905"/>
    </source>
</evidence>
<evidence type="ECO:0000256" key="10">
    <source>
        <dbReference type="ARBA" id="ARBA00022670"/>
    </source>
</evidence>
<keyword evidence="20" id="KW-0046">Antibiotic resistance</keyword>
<comment type="catalytic activity">
    <reaction evidence="25">
        <text>[GlcNAc-(1-&gt;4)-Mur2Ac(oyl-L-Ala-gamma-D-Glu-L-Lys-D-Ala-D-Ala)](n)-di-trans,octa-cis-undecaprenyl diphosphate + beta-D-GlcNAc-(1-&gt;4)-Mur2Ac(oyl-L-Ala-gamma-D-Glu-L-Lys-D-Ala-D-Ala)-di-trans,octa-cis-undecaprenyl diphosphate = [GlcNAc-(1-&gt;4)-Mur2Ac(oyl-L-Ala-gamma-D-Glu-L-Lys-D-Ala-D-Ala)](n+1)-di-trans,octa-cis-undecaprenyl diphosphate + di-trans,octa-cis-undecaprenyl diphosphate + H(+)</text>
        <dbReference type="Rhea" id="RHEA:23708"/>
        <dbReference type="Rhea" id="RHEA-COMP:9602"/>
        <dbReference type="Rhea" id="RHEA-COMP:9603"/>
        <dbReference type="ChEBI" id="CHEBI:15378"/>
        <dbReference type="ChEBI" id="CHEBI:58405"/>
        <dbReference type="ChEBI" id="CHEBI:60033"/>
        <dbReference type="ChEBI" id="CHEBI:78435"/>
        <dbReference type="EC" id="2.4.99.28"/>
    </reaction>
</comment>
<dbReference type="EC" id="2.4.99.28" evidence="24"/>
<sequence length="791" mass="85494">MPLLTKLRESLRQLNTRQWLALGLGIVAVPFLLLAITALLVWATLPNIDELSDYRPKQPLRVYTADGVQIGEFGTERRTFQPLDQIPQLMQDALLATEDAAFYEHGGLSLSGITRAALANLSHGRSQGGSTITQQLARTFYLTKKKNYTRKFIEMLLALKIEGALSKKQILEVYMNQIYLGQRAYGFEAAASAYFGKSLKELSIAETAMLAGLPQNPAYANPIVNPARAQRRMAIVLDRMQETGVINAEQAAAAKAEKLHIRSSQDERLHAEYAAEMARQVVFAQYGDESYTRGLKVYTTLVAAEQEAAYHALRRSLTEFERRKPYRGPEGFVELPEDEGEQDAAIAQALTEHPDNDELRAAVVTKVGTSRLQLSLQNGEELTIAGEGLRSVQAALSDKARAGLRIRRGSIVRVLQNPPPKAGAEGSWVVVQSPEAEGALVALEPANGRVHALVGGFDFARNQFNHVTQAWRQPGSSFKPFVYSAALERGVGPATVVNDAPVSVDGWEPKNYDGTFDGPMTVREALARSKNMVTIRLVQLLGPARVREWASRFGFDSDKQPDNLTLSLGAGSVTPLQMAAAYAVIANGGYRIAPLVIARIEDSKGTLLFEADKPRLDEAARVIPERNAFVMASLLQEVARSGTAARAQAALRRPDIYGKTGTTNESVDAWFAGFQPSLAAVVWIGYDQPRGLGERETGGGLALPAWIDFMTVALKGQPVQEIAPPAEGLLQLDGDWSFAEFAGEDGVKTLGLEPPSPLGNDPSGALLPQPPGASAPQGAPVIPGFAASAPG</sequence>
<keyword evidence="14" id="KW-0378">Hydrolase</keyword>
<name>A0ABT8DU42_9BURK</name>
<keyword evidence="13 27" id="KW-0812">Transmembrane</keyword>
<evidence type="ECO:0000256" key="13">
    <source>
        <dbReference type="ARBA" id="ARBA00022692"/>
    </source>
</evidence>
<keyword evidence="18 27" id="KW-1133">Transmembrane helix</keyword>
<evidence type="ECO:0000256" key="1">
    <source>
        <dbReference type="ARBA" id="ARBA00004249"/>
    </source>
</evidence>
<evidence type="ECO:0000256" key="24">
    <source>
        <dbReference type="ARBA" id="ARBA00044770"/>
    </source>
</evidence>